<dbReference type="Proteomes" id="UP001208186">
    <property type="component" value="Unassembled WGS sequence"/>
</dbReference>
<dbReference type="Proteomes" id="UP001209746">
    <property type="component" value="Unassembled WGS sequence"/>
</dbReference>
<organism evidence="3 5">
    <name type="scientific">Halapricum hydrolyticum</name>
    <dbReference type="NCBI Taxonomy" id="2979991"/>
    <lineage>
        <taxon>Archaea</taxon>
        <taxon>Methanobacteriati</taxon>
        <taxon>Methanobacteriota</taxon>
        <taxon>Stenosarchaea group</taxon>
        <taxon>Halobacteria</taxon>
        <taxon>Halobacteriales</taxon>
        <taxon>Haloarculaceae</taxon>
        <taxon>Halapricum</taxon>
    </lineage>
</organism>
<gene>
    <name evidence="3" type="ORF">OB914_15715</name>
    <name evidence="2" type="ORF">OB916_15180</name>
</gene>
<sequence>MSQRGEYTISGIDLTDDRYTVVQSLVRNKYRAEDASGNVVLRGKQKMLKMKEEFPFVDSDGNGVFTVKAGSIIDVAGDYILTDAQTGEDVVILDNDYSIFQDTWKIRDARDERKLAEINSRGAAVTLARNTIPFGGWIPHKYEITDVDGDHVGNISGQFSLKDTYDITIDDASDVPKEPIVAAAMVIDAIQGN</sequence>
<dbReference type="InterPro" id="IPR025659">
    <property type="entry name" value="Tubby-like_C"/>
</dbReference>
<evidence type="ECO:0000313" key="4">
    <source>
        <dbReference type="Proteomes" id="UP001208186"/>
    </source>
</evidence>
<proteinExistence type="inferred from homology"/>
<protein>
    <submittedName>
        <fullName evidence="3">Uncharacterized protein</fullName>
    </submittedName>
</protein>
<dbReference type="Gene3D" id="2.40.160.200">
    <property type="entry name" value="LURP1-related"/>
    <property type="match status" value="1"/>
</dbReference>
<dbReference type="InterPro" id="IPR038595">
    <property type="entry name" value="LOR_sf"/>
</dbReference>
<dbReference type="EMBL" id="JAOPKC010000027">
    <property type="protein sequence ID" value="MCU4719393.1"/>
    <property type="molecule type" value="Genomic_DNA"/>
</dbReference>
<dbReference type="SUPFAM" id="SSF54518">
    <property type="entry name" value="Tubby C-terminal domain-like"/>
    <property type="match status" value="1"/>
</dbReference>
<evidence type="ECO:0000313" key="5">
    <source>
        <dbReference type="Proteomes" id="UP001209746"/>
    </source>
</evidence>
<name>A0AAE3LG95_9EURY</name>
<comment type="similarity">
    <text evidence="1">Belongs to the LOR family.</text>
</comment>
<evidence type="ECO:0000313" key="3">
    <source>
        <dbReference type="EMBL" id="MCU4728402.1"/>
    </source>
</evidence>
<dbReference type="AlphaFoldDB" id="A0AAE3LG95"/>
<comment type="caution">
    <text evidence="3">The sequence shown here is derived from an EMBL/GenBank/DDBJ whole genome shotgun (WGS) entry which is preliminary data.</text>
</comment>
<dbReference type="RefSeq" id="WP_315910138.1">
    <property type="nucleotide sequence ID" value="NZ_JAOPKC010000027.1"/>
</dbReference>
<dbReference type="InterPro" id="IPR007612">
    <property type="entry name" value="LOR"/>
</dbReference>
<accession>A0AAE3LG95</accession>
<evidence type="ECO:0000313" key="2">
    <source>
        <dbReference type="EMBL" id="MCU4719393.1"/>
    </source>
</evidence>
<keyword evidence="4" id="KW-1185">Reference proteome</keyword>
<dbReference type="EMBL" id="JAOPKD010000026">
    <property type="protein sequence ID" value="MCU4728402.1"/>
    <property type="molecule type" value="Genomic_DNA"/>
</dbReference>
<evidence type="ECO:0000256" key="1">
    <source>
        <dbReference type="ARBA" id="ARBA00005437"/>
    </source>
</evidence>
<dbReference type="Pfam" id="PF04525">
    <property type="entry name" value="LOR"/>
    <property type="match status" value="1"/>
</dbReference>
<reference evidence="3" key="1">
    <citation type="submission" date="2023-02" db="EMBL/GenBank/DDBJ databases">
        <title>Enrichment on poylsaccharides allowed isolation of novel metabolic and taxonomic groups of Haloarchaea.</title>
        <authorList>
            <person name="Sorokin D.Y."/>
            <person name="Elcheninov A.G."/>
            <person name="Khizhniak T.V."/>
            <person name="Kolganova T.V."/>
            <person name="Kublanov I.V."/>
        </authorList>
    </citation>
    <scope>NUCLEOTIDE SEQUENCE</scope>
    <source>
        <strain evidence="2 4">HArc-curdl5-1</strain>
        <strain evidence="3">HArc-curdl7</strain>
    </source>
</reference>